<evidence type="ECO:0000313" key="2">
    <source>
        <dbReference type="EMBL" id="MDQ0445339.1"/>
    </source>
</evidence>
<protein>
    <submittedName>
        <fullName evidence="2">Uncharacterized protein</fullName>
    </submittedName>
</protein>
<evidence type="ECO:0000256" key="1">
    <source>
        <dbReference type="SAM" id="MobiDB-lite"/>
    </source>
</evidence>
<keyword evidence="3" id="KW-1185">Reference proteome</keyword>
<feature type="region of interest" description="Disordered" evidence="1">
    <location>
        <begin position="1"/>
        <end position="36"/>
    </location>
</feature>
<comment type="caution">
    <text evidence="2">The sequence shown here is derived from an EMBL/GenBank/DDBJ whole genome shotgun (WGS) entry which is preliminary data.</text>
</comment>
<reference evidence="2 3" key="1">
    <citation type="submission" date="2023-07" db="EMBL/GenBank/DDBJ databases">
        <title>Genomic Encyclopedia of Type Strains, Phase IV (KMG-IV): sequencing the most valuable type-strain genomes for metagenomic binning, comparative biology and taxonomic classification.</title>
        <authorList>
            <person name="Goeker M."/>
        </authorList>
    </citation>
    <scope>NUCLEOTIDE SEQUENCE [LARGE SCALE GENOMIC DNA]</scope>
    <source>
        <strain evidence="2 3">DSM 19562</strain>
    </source>
</reference>
<accession>A0ABU0HSL9</accession>
<sequence>MTAFGSGYAARSDGHLAETGRPAGAHVVDRIAPARP</sequence>
<dbReference type="Proteomes" id="UP001236369">
    <property type="component" value="Unassembled WGS sequence"/>
</dbReference>
<gene>
    <name evidence="2" type="ORF">QO016_004868</name>
</gene>
<dbReference type="EMBL" id="JAUSVV010000026">
    <property type="protein sequence ID" value="MDQ0445339.1"/>
    <property type="molecule type" value="Genomic_DNA"/>
</dbReference>
<evidence type="ECO:0000313" key="3">
    <source>
        <dbReference type="Proteomes" id="UP001236369"/>
    </source>
</evidence>
<proteinExistence type="predicted"/>
<organism evidence="2 3">
    <name type="scientific">Methylobacterium persicinum</name>
    <dbReference type="NCBI Taxonomy" id="374426"/>
    <lineage>
        <taxon>Bacteria</taxon>
        <taxon>Pseudomonadati</taxon>
        <taxon>Pseudomonadota</taxon>
        <taxon>Alphaproteobacteria</taxon>
        <taxon>Hyphomicrobiales</taxon>
        <taxon>Methylobacteriaceae</taxon>
        <taxon>Methylobacterium</taxon>
    </lineage>
</organism>
<name>A0ABU0HSL9_9HYPH</name>